<dbReference type="PROSITE" id="PS51074">
    <property type="entry name" value="DPH_MB"/>
    <property type="match status" value="1"/>
</dbReference>
<dbReference type="FunFam" id="3.10.660.10:FF:000001">
    <property type="entry name" value="Diphthamide biosynthesis 3"/>
    <property type="match status" value="1"/>
</dbReference>
<reference evidence="10" key="1">
    <citation type="submission" date="2021-01" db="EMBL/GenBank/DDBJ databases">
        <authorList>
            <person name="Corre E."/>
            <person name="Pelletier E."/>
            <person name="Niang G."/>
            <person name="Scheremetjew M."/>
            <person name="Finn R."/>
            <person name="Kale V."/>
            <person name="Holt S."/>
            <person name="Cochrane G."/>
            <person name="Meng A."/>
            <person name="Brown T."/>
            <person name="Cohen L."/>
        </authorList>
    </citation>
    <scope>NUCLEOTIDE SEQUENCE</scope>
    <source>
        <strain evidence="10">Ms1</strain>
    </source>
</reference>
<dbReference type="GO" id="GO:0017183">
    <property type="term" value="P:protein histidyl modification to diphthamide"/>
    <property type="evidence" value="ECO:0007669"/>
    <property type="project" value="InterPro"/>
</dbReference>
<feature type="compositionally biased region" description="Gly residues" evidence="8">
    <location>
        <begin position="92"/>
        <end position="107"/>
    </location>
</feature>
<evidence type="ECO:0000313" key="10">
    <source>
        <dbReference type="EMBL" id="CAD8910132.1"/>
    </source>
</evidence>
<evidence type="ECO:0000256" key="1">
    <source>
        <dbReference type="ARBA" id="ARBA00005156"/>
    </source>
</evidence>
<comment type="pathway">
    <text evidence="1">Protein modification; peptidyl-diphthamide biosynthesis.</text>
</comment>
<feature type="domain" description="DPH-type MB" evidence="9">
    <location>
        <begin position="161"/>
        <end position="217"/>
    </location>
</feature>
<evidence type="ECO:0000256" key="6">
    <source>
        <dbReference type="ARBA" id="ARBA00041070"/>
    </source>
</evidence>
<accession>A0A7S1G4L0</accession>
<evidence type="ECO:0000256" key="2">
    <source>
        <dbReference type="ARBA" id="ARBA00022723"/>
    </source>
</evidence>
<organism evidence="10">
    <name type="scientific">Bicosoecida sp. CB-2014</name>
    <dbReference type="NCBI Taxonomy" id="1486930"/>
    <lineage>
        <taxon>Eukaryota</taxon>
        <taxon>Sar</taxon>
        <taxon>Stramenopiles</taxon>
        <taxon>Bigyra</taxon>
        <taxon>Opalozoa</taxon>
        <taxon>Bicosoecida</taxon>
    </lineage>
</organism>
<dbReference type="AlphaFoldDB" id="A0A7S1G4L0"/>
<evidence type="ECO:0000256" key="5">
    <source>
        <dbReference type="ARBA" id="ARBA00036267"/>
    </source>
</evidence>
<comment type="catalytic activity">
    <reaction evidence="5">
        <text>[3Fe-4S](1+)-[protein] + Fe(2+)-[Dph3] = [3Fe-4S](0)-[protein] + Fe(3+)-[Dph3]</text>
        <dbReference type="Rhea" id="RHEA:71235"/>
        <dbReference type="Rhea" id="RHEA-COMP:17996"/>
        <dbReference type="Rhea" id="RHEA-COMP:17997"/>
        <dbReference type="Rhea" id="RHEA-COMP:18002"/>
        <dbReference type="Rhea" id="RHEA-COMP:18003"/>
        <dbReference type="ChEBI" id="CHEBI:29033"/>
        <dbReference type="ChEBI" id="CHEBI:29034"/>
        <dbReference type="ChEBI" id="CHEBI:33751"/>
        <dbReference type="ChEBI" id="CHEBI:47402"/>
        <dbReference type="ChEBI" id="CHEBI:83228"/>
    </reaction>
</comment>
<sequence>MGEGWKSSCPARVGRARGSPARMEVNERSVSDDTGAGGGVGPVASAGDVVAASGGSAGGSDLSVAVGTGEAAAPAGSGDAGGGDGTNPSVPSGGGKPAGGDGGGGDAGARDASAVRGAVGSGSSVDGGGAASKKAAPAGAVVLEGEALAAAEAAQAATGGVYDEVEIEDMEYDAREQQYTYPCPCGDRFVITKDDLLDGEDLARCPSCSLIIRVIYDPDDISDDEDDDEDRPAPAY</sequence>
<feature type="region of interest" description="Disordered" evidence="8">
    <location>
        <begin position="1"/>
        <end position="111"/>
    </location>
</feature>
<dbReference type="InterPro" id="IPR007872">
    <property type="entry name" value="DPH_MB_dom"/>
</dbReference>
<evidence type="ECO:0000256" key="8">
    <source>
        <dbReference type="SAM" id="MobiDB-lite"/>
    </source>
</evidence>
<keyword evidence="3" id="KW-0408">Iron</keyword>
<dbReference type="InterPro" id="IPR036671">
    <property type="entry name" value="DPH_MB_sf"/>
</dbReference>
<feature type="compositionally biased region" description="Low complexity" evidence="8">
    <location>
        <begin position="42"/>
        <end position="77"/>
    </location>
</feature>
<evidence type="ECO:0000256" key="3">
    <source>
        <dbReference type="ARBA" id="ARBA00023004"/>
    </source>
</evidence>
<dbReference type="EMBL" id="HBFS01004963">
    <property type="protein sequence ID" value="CAD8910132.1"/>
    <property type="molecule type" value="Transcribed_RNA"/>
</dbReference>
<proteinExistence type="inferred from homology"/>
<name>A0A7S1G4L0_9STRA</name>
<protein>
    <recommendedName>
        <fullName evidence="6">Diphthamide biosynthesis protein 3</fullName>
    </recommendedName>
</protein>
<evidence type="ECO:0000256" key="4">
    <source>
        <dbReference type="ARBA" id="ARBA00024032"/>
    </source>
</evidence>
<dbReference type="GO" id="GO:0046872">
    <property type="term" value="F:metal ion binding"/>
    <property type="evidence" value="ECO:0007669"/>
    <property type="project" value="UniProtKB-KW"/>
</dbReference>
<dbReference type="PANTHER" id="PTHR21454:SF31">
    <property type="entry name" value="DIPHTHAMIDE BIOSYNTHESIS PROTEIN 3"/>
    <property type="match status" value="1"/>
</dbReference>
<dbReference type="PANTHER" id="PTHR21454">
    <property type="entry name" value="DPH3 HOMOLOG-RELATED"/>
    <property type="match status" value="1"/>
</dbReference>
<gene>
    <name evidence="10" type="ORF">BSP0115_LOCUS3336</name>
</gene>
<dbReference type="InterPro" id="IPR044248">
    <property type="entry name" value="DPH3/4-like"/>
</dbReference>
<dbReference type="Pfam" id="PF05207">
    <property type="entry name" value="Zn_ribbon_CSL"/>
    <property type="match status" value="1"/>
</dbReference>
<comment type="catalytic activity">
    <reaction evidence="7">
        <text>2 [3Fe-4S](0)-[protein] + 2 Fe(2+)-[Dph3] + NADH = 2 [4Fe-4S](1+)-[protein] + 2 [Dph3] + NAD(+) + H(+)</text>
        <dbReference type="Rhea" id="RHEA:71239"/>
        <dbReference type="Rhea" id="RHEA-COMP:17997"/>
        <dbReference type="Rhea" id="RHEA-COMP:17998"/>
        <dbReference type="Rhea" id="RHEA-COMP:18001"/>
        <dbReference type="Rhea" id="RHEA-COMP:18002"/>
        <dbReference type="ChEBI" id="CHEBI:15378"/>
        <dbReference type="ChEBI" id="CHEBI:29033"/>
        <dbReference type="ChEBI" id="CHEBI:33723"/>
        <dbReference type="ChEBI" id="CHEBI:47402"/>
        <dbReference type="ChEBI" id="CHEBI:57540"/>
        <dbReference type="ChEBI" id="CHEBI:57945"/>
        <dbReference type="ChEBI" id="CHEBI:83228"/>
    </reaction>
</comment>
<comment type="similarity">
    <text evidence="4">Belongs to the DPH3 family.</text>
</comment>
<evidence type="ECO:0000256" key="7">
    <source>
        <dbReference type="ARBA" id="ARBA00048125"/>
    </source>
</evidence>
<keyword evidence="2" id="KW-0479">Metal-binding</keyword>
<dbReference type="SUPFAM" id="SSF144217">
    <property type="entry name" value="CSL zinc finger"/>
    <property type="match status" value="1"/>
</dbReference>
<dbReference type="Gene3D" id="3.10.660.10">
    <property type="entry name" value="DPH Zinc finger"/>
    <property type="match status" value="1"/>
</dbReference>
<evidence type="ECO:0000259" key="9">
    <source>
        <dbReference type="PROSITE" id="PS51074"/>
    </source>
</evidence>